<comment type="subcellular location">
    <subcellularLocation>
        <location evidence="1">Cell outer membrane</location>
        <topology evidence="1">Multi-pass membrane protein</topology>
    </subcellularLocation>
</comment>
<feature type="signal peptide" evidence="3">
    <location>
        <begin position="1"/>
        <end position="25"/>
    </location>
</feature>
<keyword evidence="1" id="KW-0472">Membrane</keyword>
<dbReference type="InterPro" id="IPR011250">
    <property type="entry name" value="OMP/PagP_B-barrel"/>
</dbReference>
<evidence type="ECO:0000313" key="4">
    <source>
        <dbReference type="EMBL" id="MQR02312.1"/>
    </source>
</evidence>
<dbReference type="EMBL" id="WINI01000008">
    <property type="protein sequence ID" value="MQR02312.1"/>
    <property type="molecule type" value="Genomic_DNA"/>
</dbReference>
<dbReference type="InterPro" id="IPR018550">
    <property type="entry name" value="Lipid-A_deacylase-rel"/>
</dbReference>
<name>A0A843YYP0_9BURK</name>
<proteinExistence type="inferred from homology"/>
<dbReference type="AlphaFoldDB" id="A0A843YYP0"/>
<dbReference type="Gene3D" id="2.40.160.20">
    <property type="match status" value="1"/>
</dbReference>
<keyword evidence="1 4" id="KW-0378">Hydrolase</keyword>
<accession>A0A843YYP0</accession>
<feature type="site" description="Critical for activity" evidence="2">
    <location>
        <position position="164"/>
    </location>
</feature>
<organism evidence="4 5">
    <name type="scientific">Glaciimonas soli</name>
    <dbReference type="NCBI Taxonomy" id="2590999"/>
    <lineage>
        <taxon>Bacteria</taxon>
        <taxon>Pseudomonadati</taxon>
        <taxon>Pseudomonadota</taxon>
        <taxon>Betaproteobacteria</taxon>
        <taxon>Burkholderiales</taxon>
        <taxon>Oxalobacteraceae</taxon>
        <taxon>Glaciimonas</taxon>
    </lineage>
</organism>
<keyword evidence="3" id="KW-0732">Signal</keyword>
<comment type="similarity">
    <text evidence="1">Belongs to the PagL family.</text>
</comment>
<dbReference type="Pfam" id="PF09411">
    <property type="entry name" value="PagL"/>
    <property type="match status" value="1"/>
</dbReference>
<gene>
    <name evidence="4" type="ORF">GEV47_16670</name>
</gene>
<comment type="caution">
    <text evidence="4">The sequence shown here is derived from an EMBL/GenBank/DDBJ whole genome shotgun (WGS) entry which is preliminary data.</text>
</comment>
<dbReference type="GO" id="GO:0009279">
    <property type="term" value="C:cell outer membrane"/>
    <property type="evidence" value="ECO:0007669"/>
    <property type="project" value="UniProtKB-SubCell"/>
</dbReference>
<protein>
    <recommendedName>
        <fullName evidence="1">Lipid A deacylase</fullName>
        <ecNumber evidence="1">3.1.1.77</ecNumber>
    </recommendedName>
    <alternativeName>
        <fullName evidence="1">LPS 3-O-deacylase</fullName>
    </alternativeName>
    <alternativeName>
        <fullName evidence="1">Outer membrane enzyme</fullName>
    </alternativeName>
</protein>
<comment type="subunit">
    <text evidence="1">Homodimer.</text>
</comment>
<dbReference type="GO" id="GO:0050528">
    <property type="term" value="F:acyloxyacyl hydrolase activity"/>
    <property type="evidence" value="ECO:0007669"/>
    <property type="project" value="UniProtKB-EC"/>
</dbReference>
<evidence type="ECO:0000313" key="5">
    <source>
        <dbReference type="Proteomes" id="UP000451565"/>
    </source>
</evidence>
<keyword evidence="5" id="KW-1185">Reference proteome</keyword>
<dbReference type="Proteomes" id="UP000451565">
    <property type="component" value="Unassembled WGS sequence"/>
</dbReference>
<dbReference type="SUPFAM" id="SSF56925">
    <property type="entry name" value="OMPA-like"/>
    <property type="match status" value="1"/>
</dbReference>
<dbReference type="EC" id="3.1.1.77" evidence="1"/>
<keyword evidence="1" id="KW-0998">Cell outer membrane</keyword>
<reference evidence="4 5" key="1">
    <citation type="submission" date="2019-10" db="EMBL/GenBank/DDBJ databases">
        <title>Glaciimonas soli sp. nov., a psychrophilic bacterium isolated from the forest soil of a high elevation mountain in Taiwan.</title>
        <authorList>
            <person name="Wang L.-T."/>
            <person name="Shieh W.Y."/>
        </authorList>
    </citation>
    <scope>NUCLEOTIDE SEQUENCE [LARGE SCALE GENOMIC DNA]</scope>
    <source>
        <strain evidence="4 5">GS1</strain>
    </source>
</reference>
<feature type="chain" id="PRO_5032891712" description="Lipid A deacylase" evidence="3">
    <location>
        <begin position="26"/>
        <end position="185"/>
    </location>
</feature>
<evidence type="ECO:0000256" key="1">
    <source>
        <dbReference type="PIRNR" id="PIRNR029681"/>
    </source>
</evidence>
<dbReference type="OrthoDB" id="5297282at2"/>
<comment type="function">
    <text evidence="1">Has lipid A 3-O-deacylase activity. Hydrolyzes the ester bond at the 3 position of lipid A, a bioactive component of lipopolysaccharide (LPS), thereby releasing the primary fatty acyl moiety.</text>
</comment>
<dbReference type="RefSeq" id="WP_153235913.1">
    <property type="nucleotide sequence ID" value="NZ_WINI01000008.1"/>
</dbReference>
<sequence>MQKKQTALKLLAVVGLLSGFQMAHALDLTPDSASLELGTGNKSQLVRAATQWDWGTKWWQSNGTHIGGYWDLSLAEFRQNKYQNIEDQTKNFTDIGFTPVFRFQKDDKKGLYAEAGVGVHLMSHLYDNNGRRFSTAFEFGDHVGFGYVFNNGLDLGLRVQHFSNGSIKEPNNGANFAVLRTAYRF</sequence>
<evidence type="ECO:0000256" key="2">
    <source>
        <dbReference type="PIRSR" id="PIRSR029681-2"/>
    </source>
</evidence>
<comment type="catalytic activity">
    <reaction evidence="1">
        <text>a 3-(acyloxy)acyl derivative of bacterial toxin + H2O = a 3-hydroxyacyl derivative of bacterial toxin + a fatty acid + H(+)</text>
        <dbReference type="Rhea" id="RHEA:12032"/>
        <dbReference type="ChEBI" id="CHEBI:15377"/>
        <dbReference type="ChEBI" id="CHEBI:15378"/>
        <dbReference type="ChEBI" id="CHEBI:28868"/>
        <dbReference type="ChEBI" id="CHEBI:136853"/>
        <dbReference type="ChEBI" id="CHEBI:140675"/>
        <dbReference type="EC" id="3.1.1.77"/>
    </reaction>
</comment>
<dbReference type="PIRSF" id="PIRSF029681">
    <property type="entry name" value="PagL"/>
    <property type="match status" value="1"/>
</dbReference>
<evidence type="ECO:0000256" key="3">
    <source>
        <dbReference type="SAM" id="SignalP"/>
    </source>
</evidence>